<dbReference type="AlphaFoldDB" id="A0AA41SD15"/>
<reference evidence="2" key="1">
    <citation type="submission" date="2022-03" db="EMBL/GenBank/DDBJ databases">
        <title>A functionally conserved STORR gene fusion in Papaver species that diverged 16.8 million years ago.</title>
        <authorList>
            <person name="Catania T."/>
        </authorList>
    </citation>
    <scope>NUCLEOTIDE SEQUENCE</scope>
    <source>
        <strain evidence="2">S-191538</strain>
    </source>
</reference>
<feature type="region of interest" description="Disordered" evidence="1">
    <location>
        <begin position="93"/>
        <end position="113"/>
    </location>
</feature>
<sequence>MFVHVYRWLSGPKCKYRVMVILLVHITDPKGMKKDAQSVPSKKHIDCLCDHDKSTCKNAKSYELPTCNSRASTKVNNREEFIKLQERVKQHQRKLSENDELLHTGFNEADGCS</sequence>
<evidence type="ECO:0000256" key="1">
    <source>
        <dbReference type="SAM" id="MobiDB-lite"/>
    </source>
</evidence>
<name>A0AA41SD15_PAPNU</name>
<keyword evidence="3" id="KW-1185">Reference proteome</keyword>
<protein>
    <submittedName>
        <fullName evidence="2">Uncharacterized protein</fullName>
    </submittedName>
</protein>
<proteinExistence type="predicted"/>
<dbReference type="EMBL" id="JAJJMA010128698">
    <property type="protein sequence ID" value="MCL7032935.1"/>
    <property type="molecule type" value="Genomic_DNA"/>
</dbReference>
<accession>A0AA41SD15</accession>
<dbReference type="Proteomes" id="UP001177140">
    <property type="component" value="Unassembled WGS sequence"/>
</dbReference>
<organism evidence="2 3">
    <name type="scientific">Papaver nudicaule</name>
    <name type="common">Iceland poppy</name>
    <dbReference type="NCBI Taxonomy" id="74823"/>
    <lineage>
        <taxon>Eukaryota</taxon>
        <taxon>Viridiplantae</taxon>
        <taxon>Streptophyta</taxon>
        <taxon>Embryophyta</taxon>
        <taxon>Tracheophyta</taxon>
        <taxon>Spermatophyta</taxon>
        <taxon>Magnoliopsida</taxon>
        <taxon>Ranunculales</taxon>
        <taxon>Papaveraceae</taxon>
        <taxon>Papaveroideae</taxon>
        <taxon>Papaver</taxon>
    </lineage>
</organism>
<feature type="compositionally biased region" description="Basic and acidic residues" evidence="1">
    <location>
        <begin position="93"/>
        <end position="102"/>
    </location>
</feature>
<gene>
    <name evidence="2" type="ORF">MKW94_003251</name>
</gene>
<comment type="caution">
    <text evidence="2">The sequence shown here is derived from an EMBL/GenBank/DDBJ whole genome shotgun (WGS) entry which is preliminary data.</text>
</comment>
<evidence type="ECO:0000313" key="3">
    <source>
        <dbReference type="Proteomes" id="UP001177140"/>
    </source>
</evidence>
<evidence type="ECO:0000313" key="2">
    <source>
        <dbReference type="EMBL" id="MCL7032935.1"/>
    </source>
</evidence>